<dbReference type="EMBL" id="AOHZ01000068">
    <property type="protein sequence ID" value="ELY53221.1"/>
    <property type="molecule type" value="Genomic_DNA"/>
</dbReference>
<dbReference type="STRING" id="1227499.C493_14363"/>
<proteinExistence type="predicted"/>
<name>L9WVK1_9EURY</name>
<sequence>MSLRRVPGEAPPVFVGAAEPASALESRVGTGGCLTVSFDRDRDFDFDFDLECEPDERAGQRRIGVGA</sequence>
<evidence type="ECO:0000313" key="1">
    <source>
        <dbReference type="EMBL" id="ELY53221.1"/>
    </source>
</evidence>
<evidence type="ECO:0000313" key="2">
    <source>
        <dbReference type="Proteomes" id="UP000011602"/>
    </source>
</evidence>
<gene>
    <name evidence="1" type="ORF">C493_14363</name>
</gene>
<dbReference type="RefSeq" id="WP_007260142.1">
    <property type="nucleotide sequence ID" value="NZ_AOHZ01000068.1"/>
</dbReference>
<protein>
    <submittedName>
        <fullName evidence="1">Uncharacterized protein</fullName>
    </submittedName>
</protein>
<accession>L9WVK1</accession>
<comment type="caution">
    <text evidence="1">The sequence shown here is derived from an EMBL/GenBank/DDBJ whole genome shotgun (WGS) entry which is preliminary data.</text>
</comment>
<organism evidence="1 2">
    <name type="scientific">Natronolimnohabitans innermongolicus JCM 12255</name>
    <dbReference type="NCBI Taxonomy" id="1227499"/>
    <lineage>
        <taxon>Archaea</taxon>
        <taxon>Methanobacteriati</taxon>
        <taxon>Methanobacteriota</taxon>
        <taxon>Stenosarchaea group</taxon>
        <taxon>Halobacteria</taxon>
        <taxon>Halobacteriales</taxon>
        <taxon>Natrialbaceae</taxon>
        <taxon>Natronolimnohabitans</taxon>
    </lineage>
</organism>
<dbReference type="AlphaFoldDB" id="L9WVK1"/>
<keyword evidence="2" id="KW-1185">Reference proteome</keyword>
<reference evidence="1 2" key="1">
    <citation type="journal article" date="2014" name="PLoS Genet.">
        <title>Phylogenetically driven sequencing of extremely halophilic archaea reveals strategies for static and dynamic osmo-response.</title>
        <authorList>
            <person name="Becker E.A."/>
            <person name="Seitzer P.M."/>
            <person name="Tritt A."/>
            <person name="Larsen D."/>
            <person name="Krusor M."/>
            <person name="Yao A.I."/>
            <person name="Wu D."/>
            <person name="Madern D."/>
            <person name="Eisen J.A."/>
            <person name="Darling A.E."/>
            <person name="Facciotti M.T."/>
        </authorList>
    </citation>
    <scope>NUCLEOTIDE SEQUENCE [LARGE SCALE GENOMIC DNA]</scope>
    <source>
        <strain evidence="1 2">JCM 12255</strain>
    </source>
</reference>
<dbReference type="Proteomes" id="UP000011602">
    <property type="component" value="Unassembled WGS sequence"/>
</dbReference>